<accession>A0A4U9TA61</accession>
<dbReference type="EMBL" id="CABEEZ010000005">
    <property type="protein sequence ID" value="VTR14672.1"/>
    <property type="molecule type" value="Genomic_DNA"/>
</dbReference>
<protein>
    <submittedName>
        <fullName evidence="1">Uncharacterized protein</fullName>
    </submittedName>
</protein>
<proteinExistence type="predicted"/>
<organism evidence="1">
    <name type="scientific">Serratia fonticola</name>
    <dbReference type="NCBI Taxonomy" id="47917"/>
    <lineage>
        <taxon>Bacteria</taxon>
        <taxon>Pseudomonadati</taxon>
        <taxon>Pseudomonadota</taxon>
        <taxon>Gammaproteobacteria</taxon>
        <taxon>Enterobacterales</taxon>
        <taxon>Yersiniaceae</taxon>
        <taxon>Serratia</taxon>
    </lineage>
</organism>
<name>A0A4U9TA61_SERFO</name>
<evidence type="ECO:0000313" key="1">
    <source>
        <dbReference type="EMBL" id="VTR14672.1"/>
    </source>
</evidence>
<sequence length="58" mass="6557">MPIATAISPHVLYAGIGQQPFDIALHQNKEGRHRDGEETKHHQQRAVKSWPSVVLIMM</sequence>
<reference evidence="1" key="1">
    <citation type="submission" date="2019-05" db="EMBL/GenBank/DDBJ databases">
        <authorList>
            <consortium name="Pathogen Informatics"/>
        </authorList>
    </citation>
    <scope>NUCLEOTIDE SEQUENCE [LARGE SCALE GENOMIC DNA]</scope>
    <source>
        <strain evidence="1">NCTC12965</strain>
    </source>
</reference>
<dbReference type="AlphaFoldDB" id="A0A4U9TA61"/>
<gene>
    <name evidence="1" type="ORF">NCTC12965_00032</name>
</gene>